<accession>A0ABQ2Y721</accession>
<protein>
    <recommendedName>
        <fullName evidence="1">Transposase putative helix-turn-helix domain-containing protein</fullName>
    </recommendedName>
</protein>
<proteinExistence type="predicted"/>
<dbReference type="Proteomes" id="UP000659223">
    <property type="component" value="Unassembled WGS sequence"/>
</dbReference>
<sequence length="157" mass="17706">MQLRYNYRVYPDGGQCRALARAFGCARVVWNDCLRARKEAHEAGLSYVTSGELSRRCITQAKRTEERAWLAEVSAVVLQQSLRDLDTAYKNFFDSMRGKRKGPKAALPRFKSKKDGRQSVRLNTNAFSLQPDGSVYVAKVGDIKVRWSRPVPAAPPV</sequence>
<evidence type="ECO:0000313" key="2">
    <source>
        <dbReference type="EMBL" id="GGX71280.1"/>
    </source>
</evidence>
<dbReference type="EMBL" id="BMUT01000002">
    <property type="protein sequence ID" value="GGX71280.1"/>
    <property type="molecule type" value="Genomic_DNA"/>
</dbReference>
<feature type="domain" description="Transposase putative helix-turn-helix" evidence="1">
    <location>
        <begin position="1"/>
        <end position="44"/>
    </location>
</feature>
<comment type="caution">
    <text evidence="2">The sequence shown here is derived from an EMBL/GenBank/DDBJ whole genome shotgun (WGS) entry which is preliminary data.</text>
</comment>
<gene>
    <name evidence="2" type="ORF">GCM10010324_15510</name>
</gene>
<evidence type="ECO:0000259" key="1">
    <source>
        <dbReference type="Pfam" id="PF12323"/>
    </source>
</evidence>
<reference evidence="3" key="1">
    <citation type="journal article" date="2019" name="Int. J. Syst. Evol. Microbiol.">
        <title>The Global Catalogue of Microorganisms (GCM) 10K type strain sequencing project: providing services to taxonomists for standard genome sequencing and annotation.</title>
        <authorList>
            <consortium name="The Broad Institute Genomics Platform"/>
            <consortium name="The Broad Institute Genome Sequencing Center for Infectious Disease"/>
            <person name="Wu L."/>
            <person name="Ma J."/>
        </authorList>
    </citation>
    <scope>NUCLEOTIDE SEQUENCE [LARGE SCALE GENOMIC DNA]</scope>
    <source>
        <strain evidence="3">JCM 4586</strain>
    </source>
</reference>
<name>A0ABQ2Y721_9ACTN</name>
<keyword evidence="3" id="KW-1185">Reference proteome</keyword>
<evidence type="ECO:0000313" key="3">
    <source>
        <dbReference type="Proteomes" id="UP000659223"/>
    </source>
</evidence>
<dbReference type="Pfam" id="PF12323">
    <property type="entry name" value="HTH_OrfB_IS605"/>
    <property type="match status" value="1"/>
</dbReference>
<dbReference type="InterPro" id="IPR021027">
    <property type="entry name" value="Transposase_put_HTH"/>
</dbReference>
<organism evidence="2 3">
    <name type="scientific">Streptomyces hiroshimensis</name>
    <dbReference type="NCBI Taxonomy" id="66424"/>
    <lineage>
        <taxon>Bacteria</taxon>
        <taxon>Bacillati</taxon>
        <taxon>Actinomycetota</taxon>
        <taxon>Actinomycetes</taxon>
        <taxon>Kitasatosporales</taxon>
        <taxon>Streptomycetaceae</taxon>
        <taxon>Streptomyces</taxon>
    </lineage>
</organism>